<dbReference type="AlphaFoldDB" id="A0A399IMQ9"/>
<comment type="caution">
    <text evidence="1">The sequence shown here is derived from an EMBL/GenBank/DDBJ whole genome shotgun (WGS) entry which is preliminary data.</text>
</comment>
<dbReference type="Proteomes" id="UP000265930">
    <property type="component" value="Unassembled WGS sequence"/>
</dbReference>
<reference evidence="1 2" key="1">
    <citation type="submission" date="2018-08" db="EMBL/GenBank/DDBJ databases">
        <title>Genome of Clostridium chromiireducens C1, DSM12136.</title>
        <authorList>
            <person name="Xing M."/>
            <person name="Wei Y."/>
            <person name="Ang E.L."/>
            <person name="Zhao H."/>
            <person name="Zhang Y."/>
        </authorList>
    </citation>
    <scope>NUCLEOTIDE SEQUENCE [LARGE SCALE GENOMIC DNA]</scope>
    <source>
        <strain evidence="1 2">C1</strain>
    </source>
</reference>
<evidence type="ECO:0000313" key="1">
    <source>
        <dbReference type="EMBL" id="RII34333.1"/>
    </source>
</evidence>
<dbReference type="RefSeq" id="WP_119367100.1">
    <property type="nucleotide sequence ID" value="NZ_QXDJ01000003.1"/>
</dbReference>
<name>A0A399IMQ9_9CLOT</name>
<dbReference type="EMBL" id="QXDJ01000003">
    <property type="protein sequence ID" value="RII34333.1"/>
    <property type="molecule type" value="Genomic_DNA"/>
</dbReference>
<sequence length="127" mass="15005">MEVVIEKLCTADEFSFAVKEELRIGTMKVDFNDGYLANKWDTSSLIKIFLNKFHMKAIIEVQKVVNDIEFRLLNTFDKVVKVCGAEGYEHETDRFVSYGNCNYWIRLMPVMGEYNYYIKVYVKEELM</sequence>
<gene>
    <name evidence="1" type="ORF">D2A34_14410</name>
</gene>
<evidence type="ECO:0000313" key="2">
    <source>
        <dbReference type="Proteomes" id="UP000265930"/>
    </source>
</evidence>
<organism evidence="1 2">
    <name type="scientific">Clostridium chromiireducens</name>
    <dbReference type="NCBI Taxonomy" id="225345"/>
    <lineage>
        <taxon>Bacteria</taxon>
        <taxon>Bacillati</taxon>
        <taxon>Bacillota</taxon>
        <taxon>Clostridia</taxon>
        <taxon>Eubacteriales</taxon>
        <taxon>Clostridiaceae</taxon>
        <taxon>Clostridium</taxon>
    </lineage>
</organism>
<protein>
    <submittedName>
        <fullName evidence="1">Uncharacterized protein</fullName>
    </submittedName>
</protein>
<accession>A0A399IMQ9</accession>
<proteinExistence type="predicted"/>